<sequence>MKWKKSSGQKDTFHPPVLLVGEPSAALDRMEALLAGTGAAITRADNICYAELFSEQQYFDAAVYSDSLSAEEQISLARIMRVRWPWMKLVRCTSQDSFTPEPGLFDCEAESETAVPDCLRTAIFS</sequence>
<dbReference type="AlphaFoldDB" id="A0A4R1L956"/>
<proteinExistence type="predicted"/>
<gene>
    <name evidence="1" type="ORF">C7378_1374</name>
</gene>
<comment type="caution">
    <text evidence="1">The sequence shown here is derived from an EMBL/GenBank/DDBJ whole genome shotgun (WGS) entry which is preliminary data.</text>
</comment>
<protein>
    <submittedName>
        <fullName evidence="1">Uncharacterized protein</fullName>
    </submittedName>
</protein>
<dbReference type="Proteomes" id="UP000295210">
    <property type="component" value="Unassembled WGS sequence"/>
</dbReference>
<organism evidence="1 2">
    <name type="scientific">Acidipila rosea</name>
    <dbReference type="NCBI Taxonomy" id="768535"/>
    <lineage>
        <taxon>Bacteria</taxon>
        <taxon>Pseudomonadati</taxon>
        <taxon>Acidobacteriota</taxon>
        <taxon>Terriglobia</taxon>
        <taxon>Terriglobales</taxon>
        <taxon>Acidobacteriaceae</taxon>
        <taxon>Acidipila</taxon>
    </lineage>
</organism>
<dbReference type="EMBL" id="SMGK01000002">
    <property type="protein sequence ID" value="TCK73760.1"/>
    <property type="molecule type" value="Genomic_DNA"/>
</dbReference>
<evidence type="ECO:0000313" key="2">
    <source>
        <dbReference type="Proteomes" id="UP000295210"/>
    </source>
</evidence>
<accession>A0A4R1L956</accession>
<keyword evidence="2" id="KW-1185">Reference proteome</keyword>
<dbReference type="OrthoDB" id="122510at2"/>
<reference evidence="1 2" key="1">
    <citation type="submission" date="2019-03" db="EMBL/GenBank/DDBJ databases">
        <title>Genomic Encyclopedia of Type Strains, Phase IV (KMG-IV): sequencing the most valuable type-strain genomes for metagenomic binning, comparative biology and taxonomic classification.</title>
        <authorList>
            <person name="Goeker M."/>
        </authorList>
    </citation>
    <scope>NUCLEOTIDE SEQUENCE [LARGE SCALE GENOMIC DNA]</scope>
    <source>
        <strain evidence="1 2">DSM 103428</strain>
    </source>
</reference>
<evidence type="ECO:0000313" key="1">
    <source>
        <dbReference type="EMBL" id="TCK73760.1"/>
    </source>
</evidence>
<name>A0A4R1L956_9BACT</name>
<dbReference type="RefSeq" id="WP_131993783.1">
    <property type="nucleotide sequence ID" value="NZ_SMGK01000002.1"/>
</dbReference>